<gene>
    <name evidence="3" type="ORF">FSB_LOCUS38954</name>
</gene>
<proteinExistence type="predicted"/>
<accession>A0A2N9HFW9</accession>
<organism evidence="3">
    <name type="scientific">Fagus sylvatica</name>
    <name type="common">Beechnut</name>
    <dbReference type="NCBI Taxonomy" id="28930"/>
    <lineage>
        <taxon>Eukaryota</taxon>
        <taxon>Viridiplantae</taxon>
        <taxon>Streptophyta</taxon>
        <taxon>Embryophyta</taxon>
        <taxon>Tracheophyta</taxon>
        <taxon>Spermatophyta</taxon>
        <taxon>Magnoliopsida</taxon>
        <taxon>eudicotyledons</taxon>
        <taxon>Gunneridae</taxon>
        <taxon>Pentapetalae</taxon>
        <taxon>rosids</taxon>
        <taxon>fabids</taxon>
        <taxon>Fagales</taxon>
        <taxon>Fagaceae</taxon>
        <taxon>Fagus</taxon>
    </lineage>
</organism>
<dbReference type="PANTHER" id="PTHR11697">
    <property type="entry name" value="GENERAL TRANSCRIPTION FACTOR 2-RELATED ZINC FINGER PROTEIN"/>
    <property type="match status" value="1"/>
</dbReference>
<dbReference type="AlphaFoldDB" id="A0A2N9HFW9"/>
<reference evidence="3" key="1">
    <citation type="submission" date="2018-02" db="EMBL/GenBank/DDBJ databases">
        <authorList>
            <person name="Cohen D.B."/>
            <person name="Kent A.D."/>
        </authorList>
    </citation>
    <scope>NUCLEOTIDE SEQUENCE</scope>
</reference>
<keyword evidence="1" id="KW-0472">Membrane</keyword>
<feature type="domain" description="HAT C-terminal dimerisation" evidence="2">
    <location>
        <begin position="309"/>
        <end position="352"/>
    </location>
</feature>
<feature type="transmembrane region" description="Helical" evidence="1">
    <location>
        <begin position="311"/>
        <end position="333"/>
    </location>
</feature>
<dbReference type="InterPro" id="IPR055298">
    <property type="entry name" value="AtLOH3-like"/>
</dbReference>
<sequence>MPANPNPPQPISIKINKITNRTQPQPCYPDVAKESIGEAESVWQFFDCGLARSPQLRSTRVSPTLRSSPSLQPQGHHDLLVHRYSGVMGLTRRLLISCFVNGNINGFPISAVEHARGTHVEEDNGITWTEIVLDSPSYGEGTLVAKIDGYPDLVTGPEIDASRLDAAGPEQLSLTPYASTAGPELDASRFDPSSTSHAWTRAKEARIAGLCWPCGVLVLVSGPSGPCEESNTELLLCVSCLSSSDFFATFDKQKLIRLAQFYPEDFSSSELMILSDQLDNYIYDVHSSIEFSKLEGICDLAQKMVETKKNVVYPLVYLLVTLALTLPVATATVERAFSAMKIVKNRLHSQMSDQ</sequence>
<dbReference type="EMBL" id="OIVN01003416">
    <property type="protein sequence ID" value="SPD11072.1"/>
    <property type="molecule type" value="Genomic_DNA"/>
</dbReference>
<keyword evidence="1" id="KW-1133">Transmembrane helix</keyword>
<name>A0A2N9HFW9_FAGSY</name>
<protein>
    <recommendedName>
        <fullName evidence="2">HAT C-terminal dimerisation domain-containing protein</fullName>
    </recommendedName>
</protein>
<dbReference type="InterPro" id="IPR008906">
    <property type="entry name" value="HATC_C_dom"/>
</dbReference>
<dbReference type="Pfam" id="PF05699">
    <property type="entry name" value="Dimer_Tnp_hAT"/>
    <property type="match status" value="1"/>
</dbReference>
<evidence type="ECO:0000256" key="1">
    <source>
        <dbReference type="SAM" id="Phobius"/>
    </source>
</evidence>
<dbReference type="PANTHER" id="PTHR11697:SF230">
    <property type="entry name" value="ZINC FINGER, MYM DOMAIN CONTAINING 1"/>
    <property type="match status" value="1"/>
</dbReference>
<keyword evidence="1" id="KW-0812">Transmembrane</keyword>
<evidence type="ECO:0000259" key="2">
    <source>
        <dbReference type="Pfam" id="PF05699"/>
    </source>
</evidence>
<evidence type="ECO:0000313" key="3">
    <source>
        <dbReference type="EMBL" id="SPD11072.1"/>
    </source>
</evidence>
<dbReference type="GO" id="GO:0046983">
    <property type="term" value="F:protein dimerization activity"/>
    <property type="evidence" value="ECO:0007669"/>
    <property type="project" value="InterPro"/>
</dbReference>